<dbReference type="InterPro" id="IPR015422">
    <property type="entry name" value="PyrdxlP-dep_Trfase_small"/>
</dbReference>
<dbReference type="RefSeq" id="WP_204658938.1">
    <property type="nucleotide sequence ID" value="NZ_CP056775.1"/>
</dbReference>
<proteinExistence type="inferred from homology"/>
<dbReference type="PANTHER" id="PTHR30244">
    <property type="entry name" value="TRANSAMINASE"/>
    <property type="match status" value="1"/>
</dbReference>
<sequence length="366" mass="41162">MIPFLNLHKVNEPHLRAIEEAISRVLRSGRFILGKELENFESSFASYCRAKHCIGVASGMDAIFLILKALSLPPDSEVIVPGNTYIASVLPLSQLNLRPVFAEPDAHTMTLDPAKIKEKISRYTRAILCVDLYGRCCDMDPIFKIASQFDLKVITDAAQSHGALYKNKKTGSIAFATAFSFYPTKNLGATGDAGAITTNDHALAEKIRYLRNYGSLTRYQHRFQGVNSRMDEIQAAVLNAKLPFLDAQNKRRRRIAARYLAEIKLKDLILPPGDQINQDVWHLFVVRHPMRSELAAFLHSKGIETQIHYPVAVHKQPAYSRYMHLSLPLTECLHEQILSLPLNTALRDEEVTHIIRSVNAFEATSL</sequence>
<evidence type="ECO:0000313" key="4">
    <source>
        <dbReference type="EMBL" id="QRR03215.1"/>
    </source>
</evidence>
<dbReference type="InterPro" id="IPR000653">
    <property type="entry name" value="DegT/StrS_aminotransferase"/>
</dbReference>
<dbReference type="SUPFAM" id="SSF53383">
    <property type="entry name" value="PLP-dependent transferases"/>
    <property type="match status" value="1"/>
</dbReference>
<protein>
    <submittedName>
        <fullName evidence="4">DegT/DnrJ/EryC1/StrS family aminotransferase</fullName>
    </submittedName>
</protein>
<keyword evidence="4" id="KW-0808">Transferase</keyword>
<dbReference type="GO" id="GO:0008483">
    <property type="term" value="F:transaminase activity"/>
    <property type="evidence" value="ECO:0007669"/>
    <property type="project" value="UniProtKB-KW"/>
</dbReference>
<reference evidence="4 5" key="1">
    <citation type="submission" date="2020-06" db="EMBL/GenBank/DDBJ databases">
        <title>Dyadobacter sandarakinus sp. nov., isolated from the soil of the Arctic Yellow River Station.</title>
        <authorList>
            <person name="Zhang Y."/>
            <person name="Peng F."/>
        </authorList>
    </citation>
    <scope>NUCLEOTIDE SEQUENCE [LARGE SCALE GENOMIC DNA]</scope>
    <source>
        <strain evidence="4 5">Q3-56</strain>
    </source>
</reference>
<keyword evidence="4" id="KW-0032">Aminotransferase</keyword>
<dbReference type="InterPro" id="IPR015421">
    <property type="entry name" value="PyrdxlP-dep_Trfase_major"/>
</dbReference>
<keyword evidence="1 3" id="KW-0663">Pyridoxal phosphate</keyword>
<gene>
    <name evidence="4" type="ORF">HWI92_21010</name>
</gene>
<evidence type="ECO:0000256" key="2">
    <source>
        <dbReference type="ARBA" id="ARBA00037999"/>
    </source>
</evidence>
<organism evidence="4 5">
    <name type="scientific">Dyadobacter sandarakinus</name>
    <dbReference type="NCBI Taxonomy" id="2747268"/>
    <lineage>
        <taxon>Bacteria</taxon>
        <taxon>Pseudomonadati</taxon>
        <taxon>Bacteroidota</taxon>
        <taxon>Cytophagia</taxon>
        <taxon>Cytophagales</taxon>
        <taxon>Spirosomataceae</taxon>
        <taxon>Dyadobacter</taxon>
    </lineage>
</organism>
<dbReference type="PANTHER" id="PTHR30244:SF36">
    <property type="entry name" value="3-OXO-GLUCOSE-6-PHOSPHATE:GLUTAMATE AMINOTRANSFERASE"/>
    <property type="match status" value="1"/>
</dbReference>
<dbReference type="InterPro" id="IPR015424">
    <property type="entry name" value="PyrdxlP-dep_Trfase"/>
</dbReference>
<evidence type="ECO:0000256" key="1">
    <source>
        <dbReference type="ARBA" id="ARBA00022898"/>
    </source>
</evidence>
<dbReference type="PIRSF" id="PIRSF000390">
    <property type="entry name" value="PLP_StrS"/>
    <property type="match status" value="1"/>
</dbReference>
<dbReference type="Pfam" id="PF01041">
    <property type="entry name" value="DegT_DnrJ_EryC1"/>
    <property type="match status" value="1"/>
</dbReference>
<keyword evidence="5" id="KW-1185">Reference proteome</keyword>
<evidence type="ECO:0000256" key="3">
    <source>
        <dbReference type="RuleBase" id="RU004508"/>
    </source>
</evidence>
<dbReference type="CDD" id="cd00616">
    <property type="entry name" value="AHBA_syn"/>
    <property type="match status" value="1"/>
</dbReference>
<dbReference type="Gene3D" id="3.90.1150.10">
    <property type="entry name" value="Aspartate Aminotransferase, domain 1"/>
    <property type="match status" value="1"/>
</dbReference>
<accession>A0ABX7IB58</accession>
<dbReference type="Gene3D" id="3.40.640.10">
    <property type="entry name" value="Type I PLP-dependent aspartate aminotransferase-like (Major domain)"/>
    <property type="match status" value="1"/>
</dbReference>
<evidence type="ECO:0000313" key="5">
    <source>
        <dbReference type="Proteomes" id="UP000612680"/>
    </source>
</evidence>
<comment type="similarity">
    <text evidence="2 3">Belongs to the DegT/DnrJ/EryC1 family.</text>
</comment>
<name>A0ABX7IB58_9BACT</name>
<dbReference type="EMBL" id="CP056775">
    <property type="protein sequence ID" value="QRR03215.1"/>
    <property type="molecule type" value="Genomic_DNA"/>
</dbReference>
<dbReference type="Proteomes" id="UP000612680">
    <property type="component" value="Chromosome"/>
</dbReference>